<dbReference type="RefSeq" id="WP_268242882.1">
    <property type="nucleotide sequence ID" value="NZ_CP130144.1"/>
</dbReference>
<dbReference type="AlphaFoldDB" id="A0AA96X272"/>
<evidence type="ECO:0000313" key="1">
    <source>
        <dbReference type="EMBL" id="WNZ44195.1"/>
    </source>
</evidence>
<name>A0AA96X272_LEPBY</name>
<organism evidence="1">
    <name type="scientific">Leptolyngbya boryana CZ1</name>
    <dbReference type="NCBI Taxonomy" id="3060204"/>
    <lineage>
        <taxon>Bacteria</taxon>
        <taxon>Bacillati</taxon>
        <taxon>Cyanobacteriota</taxon>
        <taxon>Cyanophyceae</taxon>
        <taxon>Leptolyngbyales</taxon>
        <taxon>Leptolyngbyaceae</taxon>
        <taxon>Leptolyngbya group</taxon>
        <taxon>Leptolyngbya</taxon>
    </lineage>
</organism>
<reference evidence="1" key="2">
    <citation type="submission" date="2023-07" db="EMBL/GenBank/DDBJ databases">
        <authorList>
            <person name="Bai X.-H."/>
            <person name="Wang H.-H."/>
            <person name="Wang J."/>
            <person name="Ma M.-Y."/>
            <person name="Hu H.-H."/>
            <person name="Song Z.-L."/>
            <person name="Ma H.-G."/>
            <person name="Fan Y."/>
            <person name="Du C.-Y."/>
            <person name="Xu J.-C."/>
        </authorList>
    </citation>
    <scope>NUCLEOTIDE SEQUENCE</scope>
    <source>
        <strain evidence="1">CZ1</strain>
    </source>
</reference>
<proteinExistence type="predicted"/>
<reference evidence="1" key="1">
    <citation type="journal article" date="2023" name="Plants (Basel)">
        <title>Genomic Analysis of Leptolyngbya boryana CZ1 Reveals Efficient Carbon Fixation Modules.</title>
        <authorList>
            <person name="Bai X."/>
            <person name="Wang H."/>
            <person name="Cheng W."/>
            <person name="Wang J."/>
            <person name="Ma M."/>
            <person name="Hu H."/>
            <person name="Song Z."/>
            <person name="Ma H."/>
            <person name="Fan Y."/>
            <person name="Du C."/>
            <person name="Xu J."/>
        </authorList>
    </citation>
    <scope>NUCLEOTIDE SEQUENCE</scope>
    <source>
        <strain evidence="1">CZ1</strain>
    </source>
</reference>
<gene>
    <name evidence="1" type="ORF">Q2T42_20420</name>
</gene>
<accession>A0AA96X272</accession>
<dbReference type="EMBL" id="CP130144">
    <property type="protein sequence ID" value="WNZ44195.1"/>
    <property type="molecule type" value="Genomic_DNA"/>
</dbReference>
<sequence length="42" mass="4550">MGSPKLDSCAFVQSAETLASLLIQHVELWLGAHLAKLQSRSI</sequence>
<protein>
    <submittedName>
        <fullName evidence="1">Uncharacterized protein</fullName>
    </submittedName>
</protein>